<dbReference type="EMBL" id="LODT01000018">
    <property type="protein sequence ID" value="KYQ99998.1"/>
    <property type="molecule type" value="Genomic_DNA"/>
</dbReference>
<dbReference type="InParanoid" id="A0A152A1C3"/>
<dbReference type="InterPro" id="IPR004843">
    <property type="entry name" value="Calcineurin-like_PHP"/>
</dbReference>
<evidence type="ECO:0000313" key="7">
    <source>
        <dbReference type="EMBL" id="KYQ99998.1"/>
    </source>
</evidence>
<dbReference type="STRING" id="361077.A0A152A1C3"/>
<dbReference type="OrthoDB" id="45007at2759"/>
<dbReference type="Pfam" id="PF16656">
    <property type="entry name" value="Pur_ac_phosph_N"/>
    <property type="match status" value="1"/>
</dbReference>
<dbReference type="AlphaFoldDB" id="A0A152A1C3"/>
<dbReference type="GO" id="GO:0046872">
    <property type="term" value="F:metal ion binding"/>
    <property type="evidence" value="ECO:0007669"/>
    <property type="project" value="InterPro"/>
</dbReference>
<name>A0A152A1C3_TIELA</name>
<dbReference type="CDD" id="cd00839">
    <property type="entry name" value="MPP_PAPs"/>
    <property type="match status" value="1"/>
</dbReference>
<dbReference type="Gene3D" id="3.60.21.10">
    <property type="match status" value="1"/>
</dbReference>
<keyword evidence="3" id="KW-0378">Hydrolase</keyword>
<dbReference type="InterPro" id="IPR008963">
    <property type="entry name" value="Purple_acid_Pase-like_N"/>
</dbReference>
<dbReference type="InterPro" id="IPR015914">
    <property type="entry name" value="PAPs_N"/>
</dbReference>
<comment type="similarity">
    <text evidence="3">Belongs to the metallophosphoesterase superfamily. Purple acid phosphatase family.</text>
</comment>
<proteinExistence type="inferred from homology"/>
<keyword evidence="1 3" id="KW-0732">Signal</keyword>
<evidence type="ECO:0000313" key="8">
    <source>
        <dbReference type="Proteomes" id="UP000076078"/>
    </source>
</evidence>
<dbReference type="InterPro" id="IPR025733">
    <property type="entry name" value="PAPs_C"/>
</dbReference>
<accession>A0A152A1C3</accession>
<feature type="domain" description="Purple acid phosphatase C-terminal" evidence="5">
    <location>
        <begin position="354"/>
        <end position="416"/>
    </location>
</feature>
<feature type="domain" description="Calcineurin-like phosphoesterase" evidence="4">
    <location>
        <begin position="140"/>
        <end position="334"/>
    </location>
</feature>
<gene>
    <name evidence="7" type="ORF">DLAC_03494</name>
</gene>
<feature type="domain" description="Purple acid phosphatase N-terminal" evidence="6">
    <location>
        <begin position="25"/>
        <end position="125"/>
    </location>
</feature>
<dbReference type="OMA" id="DCTHHET"/>
<evidence type="ECO:0000256" key="3">
    <source>
        <dbReference type="RuleBase" id="RU361203"/>
    </source>
</evidence>
<sequence>MNRLAIVALALVTLGIVINAQNLTPSSVKLAFTGENSEIRVTWFTFKESKQPYVQYSTEYIQDPNTSSEEDVTFVKAESHAFLTIGWHGIPHNSILSGLADGTTYYYAVGDKEASQWSQVYNFTTRVLSNNDQVSGPFAFAVYGDMGSVKNNVTVANLIPRVDSLDFIMHVGDIAYADLTDKSFIGGNETVWNIFLQSVECLTSQIPYMTCPGNHDIMVDLAIYRKTFNMPTENEFDTYYSFDYRGVHFVGISSESDYFPLSPQHIWLENDLKTYRESNPNGWVIAYAHRPIYCSTQWGWCYKSLIREKFQEYIEDIFYKYNVDLFLAGHAHDYERSLPVYQNQVMNDYSDPKATIHMVIGTGGNEEGEDHDWLSAPSWSTGIRSSDTGFGQVTIINATTILFEFIDNQSNTVLDSQYINKGTFN</sequence>
<dbReference type="SUPFAM" id="SSF56300">
    <property type="entry name" value="Metallo-dependent phosphatases"/>
    <property type="match status" value="1"/>
</dbReference>
<evidence type="ECO:0000259" key="6">
    <source>
        <dbReference type="Pfam" id="PF16656"/>
    </source>
</evidence>
<dbReference type="Pfam" id="PF00149">
    <property type="entry name" value="Metallophos"/>
    <property type="match status" value="1"/>
</dbReference>
<organism evidence="7 8">
    <name type="scientific">Tieghemostelium lacteum</name>
    <name type="common">Slime mold</name>
    <name type="synonym">Dictyostelium lacteum</name>
    <dbReference type="NCBI Taxonomy" id="361077"/>
    <lineage>
        <taxon>Eukaryota</taxon>
        <taxon>Amoebozoa</taxon>
        <taxon>Evosea</taxon>
        <taxon>Eumycetozoa</taxon>
        <taxon>Dictyostelia</taxon>
        <taxon>Dictyosteliales</taxon>
        <taxon>Raperosteliaceae</taxon>
        <taxon>Tieghemostelium</taxon>
    </lineage>
</organism>
<feature type="chain" id="PRO_5007359220" description="Purple acid phosphatase" evidence="3">
    <location>
        <begin position="21"/>
        <end position="425"/>
    </location>
</feature>
<dbReference type="InterPro" id="IPR029052">
    <property type="entry name" value="Metallo-depent_PP-like"/>
</dbReference>
<evidence type="ECO:0000259" key="5">
    <source>
        <dbReference type="Pfam" id="PF14008"/>
    </source>
</evidence>
<dbReference type="Proteomes" id="UP000076078">
    <property type="component" value="Unassembled WGS sequence"/>
</dbReference>
<dbReference type="Gene3D" id="2.60.40.380">
    <property type="entry name" value="Purple acid phosphatase-like, N-terminal"/>
    <property type="match status" value="1"/>
</dbReference>
<evidence type="ECO:0000259" key="4">
    <source>
        <dbReference type="Pfam" id="PF00149"/>
    </source>
</evidence>
<dbReference type="PANTHER" id="PTHR45867:SF10">
    <property type="entry name" value="PURPLE ACID PHOSPHATASE"/>
    <property type="match status" value="1"/>
</dbReference>
<evidence type="ECO:0000256" key="2">
    <source>
        <dbReference type="ARBA" id="ARBA00023180"/>
    </source>
</evidence>
<dbReference type="EC" id="3.1.3.2" evidence="3"/>
<evidence type="ECO:0000256" key="1">
    <source>
        <dbReference type="ARBA" id="ARBA00022729"/>
    </source>
</evidence>
<comment type="caution">
    <text evidence="7">The sequence shown here is derived from an EMBL/GenBank/DDBJ whole genome shotgun (WGS) entry which is preliminary data.</text>
</comment>
<feature type="signal peptide" evidence="3">
    <location>
        <begin position="1"/>
        <end position="20"/>
    </location>
</feature>
<dbReference type="InterPro" id="IPR041792">
    <property type="entry name" value="MPP_PAP"/>
</dbReference>
<comment type="catalytic activity">
    <reaction evidence="3">
        <text>a phosphate monoester + H2O = an alcohol + phosphate</text>
        <dbReference type="Rhea" id="RHEA:15017"/>
        <dbReference type="ChEBI" id="CHEBI:15377"/>
        <dbReference type="ChEBI" id="CHEBI:30879"/>
        <dbReference type="ChEBI" id="CHEBI:43474"/>
        <dbReference type="ChEBI" id="CHEBI:67140"/>
        <dbReference type="EC" id="3.1.3.2"/>
    </reaction>
</comment>
<protein>
    <recommendedName>
        <fullName evidence="3">Purple acid phosphatase</fullName>
        <ecNumber evidence="3">3.1.3.2</ecNumber>
    </recommendedName>
</protein>
<dbReference type="GO" id="GO:0003993">
    <property type="term" value="F:acid phosphatase activity"/>
    <property type="evidence" value="ECO:0007669"/>
    <property type="project" value="UniProtKB-EC"/>
</dbReference>
<keyword evidence="8" id="KW-1185">Reference proteome</keyword>
<dbReference type="Pfam" id="PF14008">
    <property type="entry name" value="Metallophos_C"/>
    <property type="match status" value="1"/>
</dbReference>
<keyword evidence="2" id="KW-0325">Glycoprotein</keyword>
<reference evidence="7 8" key="1">
    <citation type="submission" date="2015-12" db="EMBL/GenBank/DDBJ databases">
        <title>Dictyostelia acquired genes for synthesis and detection of signals that induce cell-type specialization by lateral gene transfer from prokaryotes.</title>
        <authorList>
            <person name="Gloeckner G."/>
            <person name="Schaap P."/>
        </authorList>
    </citation>
    <scope>NUCLEOTIDE SEQUENCE [LARGE SCALE GENOMIC DNA]</scope>
    <source>
        <strain evidence="7 8">TK</strain>
    </source>
</reference>
<dbReference type="SUPFAM" id="SSF49363">
    <property type="entry name" value="Purple acid phosphatase, N-terminal domain"/>
    <property type="match status" value="1"/>
</dbReference>
<dbReference type="PANTHER" id="PTHR45867">
    <property type="entry name" value="PURPLE ACID PHOSPHATASE"/>
    <property type="match status" value="1"/>
</dbReference>